<gene>
    <name evidence="3" type="ORF">N7532_001692</name>
</gene>
<dbReference type="GO" id="GO:0016491">
    <property type="term" value="F:oxidoreductase activity"/>
    <property type="evidence" value="ECO:0007669"/>
    <property type="project" value="UniProtKB-KW"/>
</dbReference>
<dbReference type="SUPFAM" id="SSF51735">
    <property type="entry name" value="NAD(P)-binding Rossmann-fold domains"/>
    <property type="match status" value="1"/>
</dbReference>
<evidence type="ECO:0000313" key="4">
    <source>
        <dbReference type="Proteomes" id="UP001149074"/>
    </source>
</evidence>
<dbReference type="PANTHER" id="PTHR43976">
    <property type="entry name" value="SHORT CHAIN DEHYDROGENASE"/>
    <property type="match status" value="1"/>
</dbReference>
<dbReference type="Gene3D" id="3.40.50.720">
    <property type="entry name" value="NAD(P)-binding Rossmann-like Domain"/>
    <property type="match status" value="1"/>
</dbReference>
<keyword evidence="2" id="KW-0560">Oxidoreductase</keyword>
<reference evidence="3" key="1">
    <citation type="submission" date="2022-11" db="EMBL/GenBank/DDBJ databases">
        <authorList>
            <person name="Petersen C."/>
        </authorList>
    </citation>
    <scope>NUCLEOTIDE SEQUENCE</scope>
    <source>
        <strain evidence="3">IBT 30761</strain>
    </source>
</reference>
<sequence length="298" mass="32777">MSESTVWFVTGCSSGLGKSFASTIYNAGHHIVATARNIHSLSYLPDEPRVLKLELDVTSRDAIITTVNAAVQKFHRIDVFVNNAGYGLVGDIESTSESDARLQLETNFWGPVHITKEALRVFREVNPQGEGGTVIQVTSMGGWWTAPGHSFYHARQVPDHPKFALEGFTESVAQEVNPEWNIKLMLLAPGGVRTNFAGPNMKISPRHPAYDTPNTPFNQLLDYITKPESQATWSDPDICARVLFDAVVGQKERPLPMRLLLGAETIPLIKRDIQKTLAEIDAWIDETVKCSPGGGAVL</sequence>
<proteinExistence type="inferred from homology"/>
<reference evidence="3" key="2">
    <citation type="journal article" date="2023" name="IMA Fungus">
        <title>Comparative genomic study of the Penicillium genus elucidates a diverse pangenome and 15 lateral gene transfer events.</title>
        <authorList>
            <person name="Petersen C."/>
            <person name="Sorensen T."/>
            <person name="Nielsen M.R."/>
            <person name="Sondergaard T.E."/>
            <person name="Sorensen J.L."/>
            <person name="Fitzpatrick D.A."/>
            <person name="Frisvad J.C."/>
            <person name="Nielsen K.L."/>
        </authorList>
    </citation>
    <scope>NUCLEOTIDE SEQUENCE</scope>
    <source>
        <strain evidence="3">IBT 30761</strain>
    </source>
</reference>
<name>A0A9W9G4K2_9EURO</name>
<accession>A0A9W9G4K2</accession>
<comment type="similarity">
    <text evidence="1">Belongs to the short-chain dehydrogenases/reductases (SDR) family.</text>
</comment>
<dbReference type="AlphaFoldDB" id="A0A9W9G4K2"/>
<keyword evidence="4" id="KW-1185">Reference proteome</keyword>
<dbReference type="Proteomes" id="UP001149074">
    <property type="component" value="Unassembled WGS sequence"/>
</dbReference>
<comment type="caution">
    <text evidence="3">The sequence shown here is derived from an EMBL/GenBank/DDBJ whole genome shotgun (WGS) entry which is preliminary data.</text>
</comment>
<evidence type="ECO:0000256" key="2">
    <source>
        <dbReference type="ARBA" id="ARBA00023002"/>
    </source>
</evidence>
<dbReference type="Pfam" id="PF00106">
    <property type="entry name" value="adh_short"/>
    <property type="match status" value="1"/>
</dbReference>
<dbReference type="GeneID" id="81353165"/>
<protein>
    <submittedName>
        <fullName evidence="3">NAD(P)-binding protein</fullName>
    </submittedName>
</protein>
<dbReference type="InterPro" id="IPR036291">
    <property type="entry name" value="NAD(P)-bd_dom_sf"/>
</dbReference>
<dbReference type="RefSeq" id="XP_056479227.1">
    <property type="nucleotide sequence ID" value="XM_056614186.1"/>
</dbReference>
<dbReference type="InterPro" id="IPR002347">
    <property type="entry name" value="SDR_fam"/>
</dbReference>
<evidence type="ECO:0000313" key="3">
    <source>
        <dbReference type="EMBL" id="KAJ5111157.1"/>
    </source>
</evidence>
<dbReference type="OrthoDB" id="1274115at2759"/>
<dbReference type="InterPro" id="IPR051911">
    <property type="entry name" value="SDR_oxidoreductase"/>
</dbReference>
<evidence type="ECO:0000256" key="1">
    <source>
        <dbReference type="ARBA" id="ARBA00006484"/>
    </source>
</evidence>
<dbReference type="EMBL" id="JAPQKI010000002">
    <property type="protein sequence ID" value="KAJ5111157.1"/>
    <property type="molecule type" value="Genomic_DNA"/>
</dbReference>
<dbReference type="PRINTS" id="PR00081">
    <property type="entry name" value="GDHRDH"/>
</dbReference>
<organism evidence="3 4">
    <name type="scientific">Penicillium argentinense</name>
    <dbReference type="NCBI Taxonomy" id="1131581"/>
    <lineage>
        <taxon>Eukaryota</taxon>
        <taxon>Fungi</taxon>
        <taxon>Dikarya</taxon>
        <taxon>Ascomycota</taxon>
        <taxon>Pezizomycotina</taxon>
        <taxon>Eurotiomycetes</taxon>
        <taxon>Eurotiomycetidae</taxon>
        <taxon>Eurotiales</taxon>
        <taxon>Aspergillaceae</taxon>
        <taxon>Penicillium</taxon>
    </lineage>
</organism>
<dbReference type="PANTHER" id="PTHR43976:SF16">
    <property type="entry name" value="SHORT-CHAIN DEHYDROGENASE_REDUCTASE FAMILY PROTEIN"/>
    <property type="match status" value="1"/>
</dbReference>